<evidence type="ECO:0000313" key="2">
    <source>
        <dbReference type="EMBL" id="KIY53691.1"/>
    </source>
</evidence>
<name>A0A0D7AQV1_9AGAR</name>
<sequence>YNPLKNIVVTNLAPLLDSHGYADGVKPPHKLSKANVLLKATEYILVLKRREARLERERDGLKSLVNSLVGGPVLLSEWQREWELVWGNGEDKSEGIYDNPPAFLGGEDSDGDDSGGEGTSTTRKKRARIEVPATPAKERPPPPLLPEVVLPDHTTVREKRKHSRPHKTPLPAPKVGLASPVVPVSAPAVNWPLFEQPSPLSVDQPALALEQALTAVLNSSGQSLQALTPQQLQALTLQRLLTALERNQQHSGQAPAFGDQPPQPKQQHNVSVVFILQQCSSPTQGDLVHDGGVLGENGMPSTPPSASFSSPKLIFGYSLLTFQVDI</sequence>
<evidence type="ECO:0000313" key="3">
    <source>
        <dbReference type="Proteomes" id="UP000054144"/>
    </source>
</evidence>
<accession>A0A0D7AQV1</accession>
<proteinExistence type="predicted"/>
<gene>
    <name evidence="2" type="ORF">FISHEDRAFT_68626</name>
</gene>
<feature type="compositionally biased region" description="Basic residues" evidence="1">
    <location>
        <begin position="158"/>
        <end position="167"/>
    </location>
</feature>
<organism evidence="2 3">
    <name type="scientific">Fistulina hepatica ATCC 64428</name>
    <dbReference type="NCBI Taxonomy" id="1128425"/>
    <lineage>
        <taxon>Eukaryota</taxon>
        <taxon>Fungi</taxon>
        <taxon>Dikarya</taxon>
        <taxon>Basidiomycota</taxon>
        <taxon>Agaricomycotina</taxon>
        <taxon>Agaricomycetes</taxon>
        <taxon>Agaricomycetidae</taxon>
        <taxon>Agaricales</taxon>
        <taxon>Fistulinaceae</taxon>
        <taxon>Fistulina</taxon>
    </lineage>
</organism>
<dbReference type="PANTHER" id="PTHR47336">
    <property type="entry name" value="TRANSCRIPTION FACTOR HMS1-RELATED"/>
    <property type="match status" value="1"/>
</dbReference>
<protein>
    <recommendedName>
        <fullName evidence="4">BHLH domain-containing protein</fullName>
    </recommendedName>
</protein>
<feature type="region of interest" description="Disordered" evidence="1">
    <location>
        <begin position="93"/>
        <end position="150"/>
    </location>
</feature>
<dbReference type="Gene3D" id="4.10.280.10">
    <property type="entry name" value="Helix-loop-helix DNA-binding domain"/>
    <property type="match status" value="1"/>
</dbReference>
<dbReference type="SUPFAM" id="SSF47459">
    <property type="entry name" value="HLH, helix-loop-helix DNA-binding domain"/>
    <property type="match status" value="1"/>
</dbReference>
<evidence type="ECO:0008006" key="4">
    <source>
        <dbReference type="Google" id="ProtNLM"/>
    </source>
</evidence>
<dbReference type="OrthoDB" id="2133190at2759"/>
<dbReference type="EMBL" id="KN881591">
    <property type="protein sequence ID" value="KIY53691.1"/>
    <property type="molecule type" value="Genomic_DNA"/>
</dbReference>
<dbReference type="InterPro" id="IPR052099">
    <property type="entry name" value="Regulatory_TF_Diverse"/>
</dbReference>
<feature type="non-terminal residue" evidence="2">
    <location>
        <position position="1"/>
    </location>
</feature>
<dbReference type="GO" id="GO:0046983">
    <property type="term" value="F:protein dimerization activity"/>
    <property type="evidence" value="ECO:0007669"/>
    <property type="project" value="InterPro"/>
</dbReference>
<dbReference type="Proteomes" id="UP000054144">
    <property type="component" value="Unassembled WGS sequence"/>
</dbReference>
<evidence type="ECO:0000256" key="1">
    <source>
        <dbReference type="SAM" id="MobiDB-lite"/>
    </source>
</evidence>
<reference evidence="2 3" key="1">
    <citation type="journal article" date="2015" name="Fungal Genet. Biol.">
        <title>Evolution of novel wood decay mechanisms in Agaricales revealed by the genome sequences of Fistulina hepatica and Cylindrobasidium torrendii.</title>
        <authorList>
            <person name="Floudas D."/>
            <person name="Held B.W."/>
            <person name="Riley R."/>
            <person name="Nagy L.G."/>
            <person name="Koehler G."/>
            <person name="Ransdell A.S."/>
            <person name="Younus H."/>
            <person name="Chow J."/>
            <person name="Chiniquy J."/>
            <person name="Lipzen A."/>
            <person name="Tritt A."/>
            <person name="Sun H."/>
            <person name="Haridas S."/>
            <person name="LaButti K."/>
            <person name="Ohm R.A."/>
            <person name="Kues U."/>
            <person name="Blanchette R.A."/>
            <person name="Grigoriev I.V."/>
            <person name="Minto R.E."/>
            <person name="Hibbett D.S."/>
        </authorList>
    </citation>
    <scope>NUCLEOTIDE SEQUENCE [LARGE SCALE GENOMIC DNA]</scope>
    <source>
        <strain evidence="2 3">ATCC 64428</strain>
    </source>
</reference>
<feature type="region of interest" description="Disordered" evidence="1">
    <location>
        <begin position="155"/>
        <end position="174"/>
    </location>
</feature>
<dbReference type="PANTHER" id="PTHR47336:SF2">
    <property type="entry name" value="TRANSCRIPTION FACTOR HMS1-RELATED"/>
    <property type="match status" value="1"/>
</dbReference>
<keyword evidence="3" id="KW-1185">Reference proteome</keyword>
<dbReference type="InterPro" id="IPR036638">
    <property type="entry name" value="HLH_DNA-bd_sf"/>
</dbReference>
<dbReference type="AlphaFoldDB" id="A0A0D7AQV1"/>